<gene>
    <name evidence="3" type="ORF">GCM10009775_19580</name>
</gene>
<evidence type="ECO:0000256" key="1">
    <source>
        <dbReference type="SAM" id="MobiDB-lite"/>
    </source>
</evidence>
<feature type="transmembrane region" description="Helical" evidence="2">
    <location>
        <begin position="31"/>
        <end position="53"/>
    </location>
</feature>
<dbReference type="EMBL" id="BAAAOF010000003">
    <property type="protein sequence ID" value="GAA1927562.1"/>
    <property type="molecule type" value="Genomic_DNA"/>
</dbReference>
<evidence type="ECO:0000313" key="4">
    <source>
        <dbReference type="Proteomes" id="UP001501343"/>
    </source>
</evidence>
<accession>A0ABN2PQX1</accession>
<feature type="transmembrane region" description="Helical" evidence="2">
    <location>
        <begin position="103"/>
        <end position="120"/>
    </location>
</feature>
<feature type="transmembrane region" description="Helical" evidence="2">
    <location>
        <begin position="5"/>
        <end position="25"/>
    </location>
</feature>
<protein>
    <recommendedName>
        <fullName evidence="5">Phage holin family protein</fullName>
    </recommendedName>
</protein>
<keyword evidence="2" id="KW-0812">Transmembrane</keyword>
<dbReference type="Proteomes" id="UP001501343">
    <property type="component" value="Unassembled WGS sequence"/>
</dbReference>
<dbReference type="RefSeq" id="WP_248151014.1">
    <property type="nucleotide sequence ID" value="NZ_BAAAOF010000003.1"/>
</dbReference>
<name>A0ABN2PQX1_9MICO</name>
<reference evidence="3 4" key="1">
    <citation type="journal article" date="2019" name="Int. J. Syst. Evol. Microbiol.">
        <title>The Global Catalogue of Microorganisms (GCM) 10K type strain sequencing project: providing services to taxonomists for standard genome sequencing and annotation.</title>
        <authorList>
            <consortium name="The Broad Institute Genomics Platform"/>
            <consortium name="The Broad Institute Genome Sequencing Center for Infectious Disease"/>
            <person name="Wu L."/>
            <person name="Ma J."/>
        </authorList>
    </citation>
    <scope>NUCLEOTIDE SEQUENCE [LARGE SCALE GENOMIC DNA]</scope>
    <source>
        <strain evidence="3 4">JCM 14900</strain>
    </source>
</reference>
<evidence type="ECO:0000313" key="3">
    <source>
        <dbReference type="EMBL" id="GAA1927562.1"/>
    </source>
</evidence>
<feature type="transmembrane region" description="Helical" evidence="2">
    <location>
        <begin position="74"/>
        <end position="97"/>
    </location>
</feature>
<keyword evidence="4" id="KW-1185">Reference proteome</keyword>
<evidence type="ECO:0000256" key="2">
    <source>
        <dbReference type="SAM" id="Phobius"/>
    </source>
</evidence>
<proteinExistence type="predicted"/>
<sequence length="181" mass="19760">MKKWVVRFVSLLVFNVVVLLIIGWLTPARVGWAAIWAGIILTAATIWIKPLITKWFQSMAARSAGQRTKAGEKVVQFFLVLLVAFIVWILTVLLSGVSAGNWFWGYILPPVILVIGWAIYDAIDDRVEAHAGALYDRATGSKSAPATAEAAAVPSPEAQAGARELKDGLTDEQRKMLDELG</sequence>
<feature type="compositionally biased region" description="Low complexity" evidence="1">
    <location>
        <begin position="146"/>
        <end position="162"/>
    </location>
</feature>
<keyword evidence="2" id="KW-0472">Membrane</keyword>
<evidence type="ECO:0008006" key="5">
    <source>
        <dbReference type="Google" id="ProtNLM"/>
    </source>
</evidence>
<keyword evidence="2" id="KW-1133">Transmembrane helix</keyword>
<feature type="region of interest" description="Disordered" evidence="1">
    <location>
        <begin position="146"/>
        <end position="166"/>
    </location>
</feature>
<organism evidence="3 4">
    <name type="scientific">Microbacterium aoyamense</name>
    <dbReference type="NCBI Taxonomy" id="344166"/>
    <lineage>
        <taxon>Bacteria</taxon>
        <taxon>Bacillati</taxon>
        <taxon>Actinomycetota</taxon>
        <taxon>Actinomycetes</taxon>
        <taxon>Micrococcales</taxon>
        <taxon>Microbacteriaceae</taxon>
        <taxon>Microbacterium</taxon>
    </lineage>
</organism>
<comment type="caution">
    <text evidence="3">The sequence shown here is derived from an EMBL/GenBank/DDBJ whole genome shotgun (WGS) entry which is preliminary data.</text>
</comment>